<organism evidence="1 3">
    <name type="scientific">Porites evermanni</name>
    <dbReference type="NCBI Taxonomy" id="104178"/>
    <lineage>
        <taxon>Eukaryota</taxon>
        <taxon>Metazoa</taxon>
        <taxon>Cnidaria</taxon>
        <taxon>Anthozoa</taxon>
        <taxon>Hexacorallia</taxon>
        <taxon>Scleractinia</taxon>
        <taxon>Fungiina</taxon>
        <taxon>Poritidae</taxon>
        <taxon>Porites</taxon>
    </lineage>
</organism>
<sequence>MAASTEYDIDFEELERLFIDDTTDEQFSFDEIEAISEPSLSGKDSFLSTNVSVSSLKLVLDRLADSQTNFVEQERAIASVLSKVDEQGNTSRPAAQEAVDDIMEIDAVKDHAGWAIKRARDIIKSSTEDKLRIKKSSGDDTWCEVDKSVALELLSKLGKDEKQQDGRFRFIPRQEVGEFFLSLHVVVDNLLCKSQFVVEKEKVVTNCLQHLSRDQQLRKDWVTLIGEGFSKPVAVFVLQKVCIMFVKSKQQVARDKFALKPQKGSVALREELRGKIGKSSGEFRVPRNCYQLFERNL</sequence>
<dbReference type="Proteomes" id="UP001159427">
    <property type="component" value="Unassembled WGS sequence"/>
</dbReference>
<dbReference type="EMBL" id="CALNXI010002313">
    <property type="protein sequence ID" value="CAH3186161.1"/>
    <property type="molecule type" value="Genomic_DNA"/>
</dbReference>
<evidence type="ECO:0000313" key="2">
    <source>
        <dbReference type="EMBL" id="CAH3186161.1"/>
    </source>
</evidence>
<protein>
    <submittedName>
        <fullName evidence="1">Uncharacterized protein</fullName>
    </submittedName>
</protein>
<comment type="caution">
    <text evidence="1">The sequence shown here is derived from an EMBL/GenBank/DDBJ whole genome shotgun (WGS) entry which is preliminary data.</text>
</comment>
<gene>
    <name evidence="2" type="ORF">PEVE_00016691</name>
    <name evidence="1" type="ORF">PEVE_00036237</name>
</gene>
<keyword evidence="3" id="KW-1185">Reference proteome</keyword>
<evidence type="ECO:0000313" key="1">
    <source>
        <dbReference type="EMBL" id="CAH3029479.1"/>
    </source>
</evidence>
<reference evidence="1 3" key="1">
    <citation type="submission" date="2022-05" db="EMBL/GenBank/DDBJ databases">
        <authorList>
            <consortium name="Genoscope - CEA"/>
            <person name="William W."/>
        </authorList>
    </citation>
    <scope>NUCLEOTIDE SEQUENCE [LARGE SCALE GENOMIC DNA]</scope>
</reference>
<name>A0ABN8MN66_9CNID</name>
<proteinExistence type="predicted"/>
<dbReference type="EMBL" id="CALNXI010000574">
    <property type="protein sequence ID" value="CAH3029479.1"/>
    <property type="molecule type" value="Genomic_DNA"/>
</dbReference>
<evidence type="ECO:0000313" key="3">
    <source>
        <dbReference type="Proteomes" id="UP001159427"/>
    </source>
</evidence>
<accession>A0ABN8MN66</accession>